<comment type="subcellular location">
    <subcellularLocation>
        <location evidence="1">Membrane</location>
        <topology evidence="1">Multi-pass membrane protein</topology>
    </subcellularLocation>
</comment>
<keyword evidence="8" id="KW-1185">Reference proteome</keyword>
<feature type="transmembrane region" description="Helical" evidence="5">
    <location>
        <begin position="115"/>
        <end position="137"/>
    </location>
</feature>
<dbReference type="EMBL" id="FOHU01000009">
    <property type="protein sequence ID" value="SET37064.1"/>
    <property type="molecule type" value="Genomic_DNA"/>
</dbReference>
<evidence type="ECO:0000256" key="3">
    <source>
        <dbReference type="ARBA" id="ARBA00022989"/>
    </source>
</evidence>
<evidence type="ECO:0000256" key="4">
    <source>
        <dbReference type="ARBA" id="ARBA00023136"/>
    </source>
</evidence>
<evidence type="ECO:0000256" key="1">
    <source>
        <dbReference type="ARBA" id="ARBA00004141"/>
    </source>
</evidence>
<keyword evidence="3 5" id="KW-1133">Transmembrane helix</keyword>
<dbReference type="Pfam" id="PF00999">
    <property type="entry name" value="Na_H_Exchanger"/>
    <property type="match status" value="1"/>
</dbReference>
<dbReference type="GO" id="GO:0016020">
    <property type="term" value="C:membrane"/>
    <property type="evidence" value="ECO:0007669"/>
    <property type="project" value="UniProtKB-SubCell"/>
</dbReference>
<feature type="transmembrane region" description="Helical" evidence="5">
    <location>
        <begin position="185"/>
        <end position="209"/>
    </location>
</feature>
<evidence type="ECO:0000259" key="6">
    <source>
        <dbReference type="Pfam" id="PF00999"/>
    </source>
</evidence>
<feature type="transmembrane region" description="Helical" evidence="5">
    <location>
        <begin position="84"/>
        <end position="103"/>
    </location>
</feature>
<feature type="transmembrane region" description="Helical" evidence="5">
    <location>
        <begin position="335"/>
        <end position="356"/>
    </location>
</feature>
<name>A0A1I0DWN9_9FIRM</name>
<keyword evidence="2 5" id="KW-0812">Transmembrane</keyword>
<evidence type="ECO:0000256" key="2">
    <source>
        <dbReference type="ARBA" id="ARBA00022692"/>
    </source>
</evidence>
<feature type="transmembrane region" description="Helical" evidence="5">
    <location>
        <begin position="362"/>
        <end position="382"/>
    </location>
</feature>
<dbReference type="PANTHER" id="PTHR31102:SF1">
    <property type="entry name" value="CATION_H+ EXCHANGER DOMAIN-CONTAINING PROTEIN"/>
    <property type="match status" value="1"/>
</dbReference>
<feature type="transmembrane region" description="Helical" evidence="5">
    <location>
        <begin position="240"/>
        <end position="258"/>
    </location>
</feature>
<feature type="domain" description="Cation/H+ exchanger transmembrane" evidence="6">
    <location>
        <begin position="10"/>
        <end position="383"/>
    </location>
</feature>
<evidence type="ECO:0000256" key="5">
    <source>
        <dbReference type="SAM" id="Phobius"/>
    </source>
</evidence>
<evidence type="ECO:0000313" key="8">
    <source>
        <dbReference type="Proteomes" id="UP000199568"/>
    </source>
</evidence>
<dbReference type="GO" id="GO:1902600">
    <property type="term" value="P:proton transmembrane transport"/>
    <property type="evidence" value="ECO:0007669"/>
    <property type="project" value="InterPro"/>
</dbReference>
<dbReference type="InterPro" id="IPR006153">
    <property type="entry name" value="Cation/H_exchanger_TM"/>
</dbReference>
<dbReference type="RefSeq" id="WP_090443648.1">
    <property type="nucleotide sequence ID" value="NZ_FOHU01000009.1"/>
</dbReference>
<organism evidence="7 8">
    <name type="scientific">Natronincola peptidivorans</name>
    <dbReference type="NCBI Taxonomy" id="426128"/>
    <lineage>
        <taxon>Bacteria</taxon>
        <taxon>Bacillati</taxon>
        <taxon>Bacillota</taxon>
        <taxon>Clostridia</taxon>
        <taxon>Peptostreptococcales</taxon>
        <taxon>Natronincolaceae</taxon>
        <taxon>Natronincola</taxon>
    </lineage>
</organism>
<sequence length="402" mass="42681">MAFSLALIVLSGLLLNKIFRKLKLPGLLGMLIAGILIGPYGLDWIDESLLNISSDIRKIALLVILIRAGLGIKREALSKVGVSAFGLCFIPAIFEGVTIMFVASRLLSISRLEAGMLGFILAAVSPTVVVPQMLSFIERKMGEAKGIPTRILAGVSIEAVVSITIFSALLGMYGGKNVSLFRQMFDIPISIGIGAALGIILSMGLLFLFNHFHIENTKKILLVLGSAIMLTKLEDVLQDIVPIATLLAVMLIGFIILEKSPSIANQLSGTLKKIWVFAEIMLFVLVGTQVNIYLAADAGWVGLTIVTIGLMARSFGVFLSLLGTGLNTKEKVFCTIAYVPKATVQAAIAGVPLANGVASGDLILTIAVLAILITAPLGAIGIKLSAEKILTEERSLQINEIS</sequence>
<accession>A0A1I0DWN9</accession>
<dbReference type="OrthoDB" id="9790604at2"/>
<dbReference type="AlphaFoldDB" id="A0A1I0DWN9"/>
<proteinExistence type="predicted"/>
<dbReference type="Gene3D" id="1.20.1530.20">
    <property type="match status" value="1"/>
</dbReference>
<feature type="transmembrane region" description="Helical" evidence="5">
    <location>
        <begin position="26"/>
        <end position="44"/>
    </location>
</feature>
<gene>
    <name evidence="7" type="ORF">SAMN05660297_02185</name>
</gene>
<dbReference type="GO" id="GO:0015297">
    <property type="term" value="F:antiporter activity"/>
    <property type="evidence" value="ECO:0007669"/>
    <property type="project" value="InterPro"/>
</dbReference>
<dbReference type="InterPro" id="IPR051843">
    <property type="entry name" value="CPA1_transporter"/>
</dbReference>
<feature type="transmembrane region" description="Helical" evidence="5">
    <location>
        <begin position="300"/>
        <end position="323"/>
    </location>
</feature>
<dbReference type="Proteomes" id="UP000199568">
    <property type="component" value="Unassembled WGS sequence"/>
</dbReference>
<protein>
    <submittedName>
        <fullName evidence="7">Sodium/proton antiporter, CPA1 family (TC 2.A.36)</fullName>
    </submittedName>
</protein>
<dbReference type="STRING" id="426128.SAMN05660297_02185"/>
<dbReference type="InterPro" id="IPR038770">
    <property type="entry name" value="Na+/solute_symporter_sf"/>
</dbReference>
<feature type="transmembrane region" description="Helical" evidence="5">
    <location>
        <begin position="274"/>
        <end position="294"/>
    </location>
</feature>
<evidence type="ECO:0000313" key="7">
    <source>
        <dbReference type="EMBL" id="SET37064.1"/>
    </source>
</evidence>
<dbReference type="PANTHER" id="PTHR31102">
    <property type="match status" value="1"/>
</dbReference>
<feature type="transmembrane region" description="Helical" evidence="5">
    <location>
        <begin position="149"/>
        <end position="173"/>
    </location>
</feature>
<reference evidence="7 8" key="1">
    <citation type="submission" date="2016-10" db="EMBL/GenBank/DDBJ databases">
        <authorList>
            <person name="de Groot N.N."/>
        </authorList>
    </citation>
    <scope>NUCLEOTIDE SEQUENCE [LARGE SCALE GENOMIC DNA]</scope>
    <source>
        <strain evidence="7 8">DSM 18979</strain>
    </source>
</reference>
<keyword evidence="4 5" id="KW-0472">Membrane</keyword>